<dbReference type="EMBL" id="JAWQEG010001619">
    <property type="protein sequence ID" value="KAK3877853.1"/>
    <property type="molecule type" value="Genomic_DNA"/>
</dbReference>
<dbReference type="Pfam" id="PF00612">
    <property type="entry name" value="IQ"/>
    <property type="match status" value="1"/>
</dbReference>
<dbReference type="GO" id="GO:0005737">
    <property type="term" value="C:cytoplasm"/>
    <property type="evidence" value="ECO:0007669"/>
    <property type="project" value="TreeGrafter"/>
</dbReference>
<protein>
    <recommendedName>
        <fullName evidence="8">Myosin motor domain-containing protein</fullName>
    </recommendedName>
</protein>
<keyword evidence="1 6" id="KW-0547">Nucleotide-binding</keyword>
<dbReference type="Gene3D" id="1.20.5.190">
    <property type="match status" value="2"/>
</dbReference>
<evidence type="ECO:0000256" key="3">
    <source>
        <dbReference type="ARBA" id="ARBA00023123"/>
    </source>
</evidence>
<evidence type="ECO:0000313" key="10">
    <source>
        <dbReference type="Proteomes" id="UP001286313"/>
    </source>
</evidence>
<feature type="domain" description="Myosin motor" evidence="8">
    <location>
        <begin position="56"/>
        <end position="753"/>
    </location>
</feature>
<evidence type="ECO:0000313" key="9">
    <source>
        <dbReference type="EMBL" id="KAK3877853.1"/>
    </source>
</evidence>
<dbReference type="Gene3D" id="1.20.58.530">
    <property type="match status" value="1"/>
</dbReference>
<evidence type="ECO:0000256" key="5">
    <source>
        <dbReference type="ARBA" id="ARBA00023203"/>
    </source>
</evidence>
<dbReference type="Gene3D" id="3.40.850.10">
    <property type="entry name" value="Kinesin motor domain"/>
    <property type="match status" value="1"/>
</dbReference>
<evidence type="ECO:0000256" key="4">
    <source>
        <dbReference type="ARBA" id="ARBA00023175"/>
    </source>
</evidence>
<dbReference type="PROSITE" id="PS50096">
    <property type="entry name" value="IQ"/>
    <property type="match status" value="1"/>
</dbReference>
<dbReference type="InterPro" id="IPR000048">
    <property type="entry name" value="IQ_motif_EF-hand-BS"/>
</dbReference>
<feature type="binding site" evidence="6">
    <location>
        <begin position="155"/>
        <end position="162"/>
    </location>
    <ligand>
        <name>ATP</name>
        <dbReference type="ChEBI" id="CHEBI:30616"/>
    </ligand>
</feature>
<dbReference type="PANTHER" id="PTHR13140:SF289">
    <property type="entry name" value="UNCONVENTIONAL MYOSIN-XIX"/>
    <property type="match status" value="1"/>
</dbReference>
<feature type="region of interest" description="Disordered" evidence="7">
    <location>
        <begin position="1"/>
        <end position="46"/>
    </location>
</feature>
<dbReference type="PANTHER" id="PTHR13140">
    <property type="entry name" value="MYOSIN"/>
    <property type="match status" value="1"/>
</dbReference>
<dbReference type="InterPro" id="IPR001609">
    <property type="entry name" value="Myosin_head_motor_dom-like"/>
</dbReference>
<dbReference type="CDD" id="cd00124">
    <property type="entry name" value="MYSc"/>
    <property type="match status" value="1"/>
</dbReference>
<dbReference type="InterPro" id="IPR027417">
    <property type="entry name" value="P-loop_NTPase"/>
</dbReference>
<dbReference type="SMART" id="SM00015">
    <property type="entry name" value="IQ"/>
    <property type="match status" value="4"/>
</dbReference>
<dbReference type="GO" id="GO:0051015">
    <property type="term" value="F:actin filament binding"/>
    <property type="evidence" value="ECO:0007669"/>
    <property type="project" value="TreeGrafter"/>
</dbReference>
<evidence type="ECO:0000256" key="2">
    <source>
        <dbReference type="ARBA" id="ARBA00022840"/>
    </source>
</evidence>
<evidence type="ECO:0000256" key="1">
    <source>
        <dbReference type="ARBA" id="ARBA00022741"/>
    </source>
</evidence>
<dbReference type="Proteomes" id="UP001286313">
    <property type="component" value="Unassembled WGS sequence"/>
</dbReference>
<dbReference type="SMART" id="SM00242">
    <property type="entry name" value="MYSc"/>
    <property type="match status" value="1"/>
</dbReference>
<keyword evidence="3 6" id="KW-0518">Myosin</keyword>
<dbReference type="InterPro" id="IPR036961">
    <property type="entry name" value="Kinesin_motor_dom_sf"/>
</dbReference>
<dbReference type="Pfam" id="PF00063">
    <property type="entry name" value="Myosin_head"/>
    <property type="match status" value="1"/>
</dbReference>
<evidence type="ECO:0000259" key="8">
    <source>
        <dbReference type="PROSITE" id="PS51456"/>
    </source>
</evidence>
<accession>A0AAE1KNG7</accession>
<keyword evidence="5 6" id="KW-0009">Actin-binding</keyword>
<dbReference type="CDD" id="cd23767">
    <property type="entry name" value="IQCD"/>
    <property type="match status" value="1"/>
</dbReference>
<dbReference type="GO" id="GO:0016020">
    <property type="term" value="C:membrane"/>
    <property type="evidence" value="ECO:0007669"/>
    <property type="project" value="TreeGrafter"/>
</dbReference>
<name>A0AAE1KNG7_PETCI</name>
<dbReference type="PRINTS" id="PR00193">
    <property type="entry name" value="MYOSINHEAVY"/>
</dbReference>
<comment type="similarity">
    <text evidence="6">Belongs to the TRAFAC class myosin-kinesin ATPase superfamily. Myosin family.</text>
</comment>
<dbReference type="GO" id="GO:0005524">
    <property type="term" value="F:ATP binding"/>
    <property type="evidence" value="ECO:0007669"/>
    <property type="project" value="UniProtKB-UniRule"/>
</dbReference>
<feature type="compositionally biased region" description="Low complexity" evidence="7">
    <location>
        <begin position="37"/>
        <end position="46"/>
    </location>
</feature>
<comment type="caution">
    <text evidence="9">The sequence shown here is derived from an EMBL/GenBank/DDBJ whole genome shotgun (WGS) entry which is preliminary data.</text>
</comment>
<dbReference type="Gene3D" id="1.10.10.820">
    <property type="match status" value="1"/>
</dbReference>
<dbReference type="Gene3D" id="6.20.240.20">
    <property type="match status" value="1"/>
</dbReference>
<dbReference type="PROSITE" id="PS51456">
    <property type="entry name" value="MYOSIN_MOTOR"/>
    <property type="match status" value="1"/>
</dbReference>
<feature type="compositionally biased region" description="Acidic residues" evidence="7">
    <location>
        <begin position="923"/>
        <end position="932"/>
    </location>
</feature>
<gene>
    <name evidence="9" type="ORF">Pcinc_017478</name>
</gene>
<dbReference type="SUPFAM" id="SSF52540">
    <property type="entry name" value="P-loop containing nucleoside triphosphate hydrolases"/>
    <property type="match status" value="2"/>
</dbReference>
<evidence type="ECO:0000256" key="7">
    <source>
        <dbReference type="SAM" id="MobiDB-lite"/>
    </source>
</evidence>
<dbReference type="AlphaFoldDB" id="A0AAE1KNG7"/>
<feature type="region of interest" description="Actin-binding" evidence="6">
    <location>
        <begin position="630"/>
        <end position="652"/>
    </location>
</feature>
<keyword evidence="4 6" id="KW-0505">Motor protein</keyword>
<keyword evidence="10" id="KW-1185">Reference proteome</keyword>
<sequence length="1116" mass="126844">MNQDGNSSKSRRQIHKVPPPVPPKKPRVNNDDGSGGSSQELSSSESVYSVPREKLLSCEDLTRLPVLYDDIVVECVFERYSSRQFYTWAGPTLVACNPCRPVPQLYTPTLIEHHHQQVKNGVDHRDAHVYSVAGVAHHRLTHHLGSVNQAVLVSGESGAGKTESARYMLGYLTHTETELQQMPKSPLRGVWRDKQPKDIQDKILASNPILEAFGNAATLRNHNSSRFGKLLRLQYGGCQLRGAEIDTYLLEKTRVTHQPERERNFHIFYQVVAGIKAGVLKNLAIIKEQNFAILPREVTSSDLQNLRVTLSAFRLLEFSENHQQQIFEILAALLQLGNISFIQGDKGNWNINEESVASQKAVCGLLGLSEDHLAESLTIHTISVNSAHKTSVFHKPLERVGQCTERRDAMMQLLYHRLFLHIVHYINAKISAHRTIWSHFIGILDVYGFETFERNSLEQLCINYANERLQQAFMLKYLSAEHQVMKEEGFLGVDIPYTDNSNCVLALDSKISVFTILNEECQLKRAVRESEACERVCKALEHTGMVSAPATPGHTAGFVIRHYAGPVKYDAQGLLHKNKDEVPLEVWGLLTESSCSFMRNVVENSESTDQEKGRRTTRKITTLSKFKSSLDLLMKTLQLCDLHYVRCIKPNAGTVTGVVEREYMLHQLKACGVIETVSISQAGYPVRISYEDFIMRYGHTRAGVDATTASIAVAKSVLSSPSSEEVATSLCRFGQTRIFLSESALYKLEEVRKEKHRLGATCLQKYWRSYKCWKPYKKLRTATCIIQKYAKAWVARHRYMKIRNAAVQIQKNIKRYLVYMQYKKLCKAALTIERYFRGWKARRKYETMLQQMITRPFSRHSVASMNSFGYYSLTASTSVYSLNPSIADMSPCSGANSDVGFGLSGESLRAYLSPEHHKRLQETEESGIETDTESINGETNQESRRVHKLRRRAQLQKLLEERAKATVHRVASEESLPEVTHKPERLDCVKDSYSELDAGVMKSVKHDKKLEIVNSDEEVKIVKVPVQPQDSYQRMRITTMRNLQEVTSILKGYCPSENLQMVLPKQNLSLYFKDGVLSYRRMPVVGIKFHTRRTCLPFSHHLPHLEQPQGLLDALH</sequence>
<evidence type="ECO:0000256" key="6">
    <source>
        <dbReference type="PROSITE-ProRule" id="PRU00782"/>
    </source>
</evidence>
<dbReference type="GO" id="GO:0000146">
    <property type="term" value="F:microfilament motor activity"/>
    <property type="evidence" value="ECO:0007669"/>
    <property type="project" value="TreeGrafter"/>
</dbReference>
<dbReference type="Gene3D" id="1.20.120.720">
    <property type="entry name" value="Myosin VI head, motor domain, U50 subdomain"/>
    <property type="match status" value="1"/>
</dbReference>
<dbReference type="GO" id="GO:0007015">
    <property type="term" value="P:actin filament organization"/>
    <property type="evidence" value="ECO:0007669"/>
    <property type="project" value="TreeGrafter"/>
</dbReference>
<dbReference type="GO" id="GO:0016459">
    <property type="term" value="C:myosin complex"/>
    <property type="evidence" value="ECO:0007669"/>
    <property type="project" value="UniProtKB-KW"/>
</dbReference>
<feature type="region of interest" description="Disordered" evidence="7">
    <location>
        <begin position="917"/>
        <end position="948"/>
    </location>
</feature>
<keyword evidence="2 6" id="KW-0067">ATP-binding</keyword>
<organism evidence="9 10">
    <name type="scientific">Petrolisthes cinctipes</name>
    <name type="common">Flat porcelain crab</name>
    <dbReference type="NCBI Taxonomy" id="88211"/>
    <lineage>
        <taxon>Eukaryota</taxon>
        <taxon>Metazoa</taxon>
        <taxon>Ecdysozoa</taxon>
        <taxon>Arthropoda</taxon>
        <taxon>Crustacea</taxon>
        <taxon>Multicrustacea</taxon>
        <taxon>Malacostraca</taxon>
        <taxon>Eumalacostraca</taxon>
        <taxon>Eucarida</taxon>
        <taxon>Decapoda</taxon>
        <taxon>Pleocyemata</taxon>
        <taxon>Anomura</taxon>
        <taxon>Galatheoidea</taxon>
        <taxon>Porcellanidae</taxon>
        <taxon>Petrolisthes</taxon>
    </lineage>
</organism>
<proteinExistence type="inferred from homology"/>
<reference evidence="9" key="1">
    <citation type="submission" date="2023-10" db="EMBL/GenBank/DDBJ databases">
        <title>Genome assemblies of two species of porcelain crab, Petrolisthes cinctipes and Petrolisthes manimaculis (Anomura: Porcellanidae).</title>
        <authorList>
            <person name="Angst P."/>
        </authorList>
    </citation>
    <scope>NUCLEOTIDE SEQUENCE</scope>
    <source>
        <strain evidence="9">PB745_01</strain>
        <tissue evidence="9">Gill</tissue>
    </source>
</reference>